<reference evidence="10" key="2">
    <citation type="submission" date="2006-05" db="EMBL/GenBank/DDBJ databases">
        <title>Sequencing of the draft genome and assembly of Desulfuromonas acetoxidans DSM 684.</title>
        <authorList>
            <consortium name="US DOE Joint Genome Institute (JGI-PGF)"/>
            <person name="Copeland A."/>
            <person name="Lucas S."/>
            <person name="Lapidus A."/>
            <person name="Barry K."/>
            <person name="Detter J.C."/>
            <person name="Glavina del Rio T."/>
            <person name="Hammon N."/>
            <person name="Israni S."/>
            <person name="Dalin E."/>
            <person name="Tice H."/>
            <person name="Bruce D."/>
            <person name="Pitluck S."/>
            <person name="Richardson P."/>
        </authorList>
    </citation>
    <scope>NUCLEOTIDE SEQUENCE [LARGE SCALE GENOMIC DNA]</scope>
    <source>
        <strain evidence="10">DSM 684</strain>
    </source>
</reference>
<dbReference type="RefSeq" id="WP_005998021.1">
    <property type="nucleotide sequence ID" value="NZ_AAEW02000002.1"/>
</dbReference>
<accession>Q1K377</accession>
<comment type="similarity">
    <text evidence="3">Belongs to the methyl-accepting chemotaxis (MCP) protein family.</text>
</comment>
<dbReference type="GO" id="GO:0004888">
    <property type="term" value="F:transmembrane signaling receptor activity"/>
    <property type="evidence" value="ECO:0007669"/>
    <property type="project" value="TreeGrafter"/>
</dbReference>
<feature type="transmembrane region" description="Helical" evidence="6">
    <location>
        <begin position="295"/>
        <end position="318"/>
    </location>
</feature>
<feature type="region of interest" description="Disordered" evidence="5">
    <location>
        <begin position="668"/>
        <end position="694"/>
    </location>
</feature>
<evidence type="ECO:0000256" key="5">
    <source>
        <dbReference type="SAM" id="MobiDB-lite"/>
    </source>
</evidence>
<evidence type="ECO:0000313" key="10">
    <source>
        <dbReference type="EMBL" id="EAT17097.1"/>
    </source>
</evidence>
<protein>
    <submittedName>
        <fullName evidence="10">Methyl-accepting chemotaxis sensory transducer</fullName>
    </submittedName>
</protein>
<dbReference type="AlphaFoldDB" id="Q1K377"/>
<keyword evidence="11" id="KW-1185">Reference proteome</keyword>
<feature type="compositionally biased region" description="Polar residues" evidence="5">
    <location>
        <begin position="459"/>
        <end position="468"/>
    </location>
</feature>
<dbReference type="GO" id="GO:0006935">
    <property type="term" value="P:chemotaxis"/>
    <property type="evidence" value="ECO:0007669"/>
    <property type="project" value="UniProtKB-KW"/>
</dbReference>
<evidence type="ECO:0000256" key="4">
    <source>
        <dbReference type="PROSITE-ProRule" id="PRU00284"/>
    </source>
</evidence>
<keyword evidence="2" id="KW-0145">Chemotaxis</keyword>
<evidence type="ECO:0000256" key="2">
    <source>
        <dbReference type="ARBA" id="ARBA00022500"/>
    </source>
</evidence>
<dbReference type="Gene3D" id="6.10.340.10">
    <property type="match status" value="1"/>
</dbReference>
<dbReference type="Gene3D" id="1.10.287.950">
    <property type="entry name" value="Methyl-accepting chemotaxis protein"/>
    <property type="match status" value="1"/>
</dbReference>
<dbReference type="SMART" id="SM00304">
    <property type="entry name" value="HAMP"/>
    <property type="match status" value="1"/>
</dbReference>
<keyword evidence="6" id="KW-1133">Transmembrane helix</keyword>
<sequence length="694" mass="75280">MLKNLSLAKKLSAGFGAILILLMMVGGISYSTLDTSSRGFQEYRAMARDTNLAGRVQANLLMVRMNVKDYIITASEEDFSDYEKYWQKTATFMASAQKEIQVPQRAELIDRIDDELQSYNKAFHAVVDYIHKRNNLVHNVMAGRAPAIEQDLTAILTSAKRDDDITAAYGAALVLRNFLLATFYAEEFLDTNNQSEIEHVKKEFSEMSTMLEELDRELQNPQRRELLDNVIRDKKAYQQAFDEVVTIIGARNTLIHEKLDVIGPEIAHMIEQVKLDIKKEQDTLGPELQDKNQHAVTLIVTLVILSVVVGFIATVILVRTLTKPIIAGIGLAKKIARGDFSERLAIEQHDEIGQMTQALNDMAESLAQNATAAEQIAEGNLDVDVTLASPQDQLGLALQKMVAGLNDSLGQVQTASGQISSAANEIADASQALSQGATESASSLEEVSSSLNELAAQTATNAEHSGQANALADSAKRSAERGNQQMSNMVIAMTEINDSSQNISKIIKTIDEIAFQTNLLALNAAVEAARAGQHGKGFAVVAEEVRNLAARSAKAAQETAELIESSVAKTTNGSAIAEQTAEALTEIVSEIGKVSDLISEITIASKEQAEGVNQINIGISQIDQVTQQNTASAEQSAAASEELSGQASQMQEMLKQFKLKNVTQKHLSLPQVSHQDDSSEPSGEWGSPARLKLS</sequence>
<dbReference type="OrthoDB" id="9774644at2"/>
<dbReference type="InterPro" id="IPR051310">
    <property type="entry name" value="MCP_chemotaxis"/>
</dbReference>
<organism evidence="10 11">
    <name type="scientific">Desulfuromonas acetoxidans (strain DSM 684 / 11070)</name>
    <dbReference type="NCBI Taxonomy" id="281689"/>
    <lineage>
        <taxon>Bacteria</taxon>
        <taxon>Pseudomonadati</taxon>
        <taxon>Thermodesulfobacteriota</taxon>
        <taxon>Desulfuromonadia</taxon>
        <taxon>Desulfuromonadales</taxon>
        <taxon>Desulfuromonadaceae</taxon>
        <taxon>Desulfuromonas</taxon>
    </lineage>
</organism>
<dbReference type="FunFam" id="1.10.287.950:FF:000001">
    <property type="entry name" value="Methyl-accepting chemotaxis sensory transducer"/>
    <property type="match status" value="1"/>
</dbReference>
<evidence type="ECO:0000256" key="6">
    <source>
        <dbReference type="SAM" id="Phobius"/>
    </source>
</evidence>
<dbReference type="PROSITE" id="PS50885">
    <property type="entry name" value="HAMP"/>
    <property type="match status" value="1"/>
</dbReference>
<keyword evidence="6" id="KW-0472">Membrane</keyword>
<evidence type="ECO:0000259" key="8">
    <source>
        <dbReference type="PROSITE" id="PS50885"/>
    </source>
</evidence>
<feature type="domain" description="Methyl-accepting transducer" evidence="7">
    <location>
        <begin position="415"/>
        <end position="644"/>
    </location>
</feature>
<evidence type="ECO:0000313" key="11">
    <source>
        <dbReference type="Proteomes" id="UP000005695"/>
    </source>
</evidence>
<dbReference type="GO" id="GO:0005886">
    <property type="term" value="C:plasma membrane"/>
    <property type="evidence" value="ECO:0007669"/>
    <property type="project" value="TreeGrafter"/>
</dbReference>
<dbReference type="PANTHER" id="PTHR43531">
    <property type="entry name" value="PROTEIN ICFG"/>
    <property type="match status" value="1"/>
</dbReference>
<dbReference type="GO" id="GO:0007165">
    <property type="term" value="P:signal transduction"/>
    <property type="evidence" value="ECO:0007669"/>
    <property type="project" value="UniProtKB-KW"/>
</dbReference>
<keyword evidence="4" id="KW-0807">Transducer</keyword>
<dbReference type="Pfam" id="PF12729">
    <property type="entry name" value="4HB_MCP_1"/>
    <property type="match status" value="1"/>
</dbReference>
<feature type="region of interest" description="Disordered" evidence="5">
    <location>
        <begin position="459"/>
        <end position="482"/>
    </location>
</feature>
<dbReference type="SUPFAM" id="SSF58104">
    <property type="entry name" value="Methyl-accepting chemotaxis protein (MCP) signaling domain"/>
    <property type="match status" value="1"/>
</dbReference>
<dbReference type="SMART" id="SM00283">
    <property type="entry name" value="MA"/>
    <property type="match status" value="1"/>
</dbReference>
<dbReference type="PANTHER" id="PTHR43531:SF11">
    <property type="entry name" value="METHYL-ACCEPTING CHEMOTAXIS PROTEIN 3"/>
    <property type="match status" value="1"/>
</dbReference>
<gene>
    <name evidence="10" type="ORF">Dace_2963</name>
</gene>
<evidence type="ECO:0000259" key="7">
    <source>
        <dbReference type="PROSITE" id="PS50111"/>
    </source>
</evidence>
<dbReference type="SMART" id="SM01358">
    <property type="entry name" value="HBM"/>
    <property type="match status" value="1"/>
</dbReference>
<keyword evidence="6" id="KW-0812">Transmembrane</keyword>
<reference evidence="10" key="1">
    <citation type="submission" date="2006-05" db="EMBL/GenBank/DDBJ databases">
        <title>Annotation of the draft genome assembly of Desulfuromonas acetoxidans DSM 684.</title>
        <authorList>
            <consortium name="US DOE Joint Genome Institute (JGI-ORNL)"/>
            <person name="Larimer F."/>
            <person name="Land M."/>
            <person name="Hauser L."/>
        </authorList>
    </citation>
    <scope>NUCLEOTIDE SEQUENCE [LARGE SCALE GENOMIC DNA]</scope>
    <source>
        <strain evidence="10">DSM 684</strain>
    </source>
</reference>
<dbReference type="InterPro" id="IPR024478">
    <property type="entry name" value="HlyB_4HB_MCP"/>
</dbReference>
<comment type="subcellular location">
    <subcellularLocation>
        <location evidence="1">Membrane</location>
    </subcellularLocation>
</comment>
<comment type="caution">
    <text evidence="10">The sequence shown here is derived from an EMBL/GenBank/DDBJ whole genome shotgun (WGS) entry which is preliminary data.</text>
</comment>
<evidence type="ECO:0000259" key="9">
    <source>
        <dbReference type="PROSITE" id="PS51753"/>
    </source>
</evidence>
<evidence type="ECO:0000256" key="1">
    <source>
        <dbReference type="ARBA" id="ARBA00004370"/>
    </source>
</evidence>
<dbReference type="InterPro" id="IPR003660">
    <property type="entry name" value="HAMP_dom"/>
</dbReference>
<dbReference type="InterPro" id="IPR032255">
    <property type="entry name" value="HBM"/>
</dbReference>
<dbReference type="Pfam" id="PF00672">
    <property type="entry name" value="HAMP"/>
    <property type="match status" value="1"/>
</dbReference>
<evidence type="ECO:0000256" key="3">
    <source>
        <dbReference type="ARBA" id="ARBA00029447"/>
    </source>
</evidence>
<name>Q1K377_DESA6</name>
<dbReference type="CDD" id="cd06225">
    <property type="entry name" value="HAMP"/>
    <property type="match status" value="1"/>
</dbReference>
<dbReference type="Proteomes" id="UP000005695">
    <property type="component" value="Unassembled WGS sequence"/>
</dbReference>
<dbReference type="PROSITE" id="PS50111">
    <property type="entry name" value="CHEMOTAXIS_TRANSDUC_2"/>
    <property type="match status" value="1"/>
</dbReference>
<dbReference type="PROSITE" id="PS51753">
    <property type="entry name" value="HBM"/>
    <property type="match status" value="1"/>
</dbReference>
<proteinExistence type="inferred from homology"/>
<feature type="domain" description="HAMP" evidence="8">
    <location>
        <begin position="319"/>
        <end position="371"/>
    </location>
</feature>
<dbReference type="CDD" id="cd11386">
    <property type="entry name" value="MCP_signal"/>
    <property type="match status" value="1"/>
</dbReference>
<dbReference type="Pfam" id="PF00015">
    <property type="entry name" value="MCPsignal"/>
    <property type="match status" value="1"/>
</dbReference>
<feature type="domain" description="HBM" evidence="9">
    <location>
        <begin position="45"/>
        <end position="285"/>
    </location>
</feature>
<dbReference type="InterPro" id="IPR004089">
    <property type="entry name" value="MCPsignal_dom"/>
</dbReference>
<dbReference type="EMBL" id="AAEW02000002">
    <property type="protein sequence ID" value="EAT17097.1"/>
    <property type="molecule type" value="Genomic_DNA"/>
</dbReference>